<keyword evidence="3" id="KW-1185">Reference proteome</keyword>
<evidence type="ECO:0000313" key="2">
    <source>
        <dbReference type="EMBL" id="MCI19401.1"/>
    </source>
</evidence>
<feature type="region of interest" description="Disordered" evidence="1">
    <location>
        <begin position="17"/>
        <end position="49"/>
    </location>
</feature>
<organism evidence="2 3">
    <name type="scientific">Trifolium medium</name>
    <dbReference type="NCBI Taxonomy" id="97028"/>
    <lineage>
        <taxon>Eukaryota</taxon>
        <taxon>Viridiplantae</taxon>
        <taxon>Streptophyta</taxon>
        <taxon>Embryophyta</taxon>
        <taxon>Tracheophyta</taxon>
        <taxon>Spermatophyta</taxon>
        <taxon>Magnoliopsida</taxon>
        <taxon>eudicotyledons</taxon>
        <taxon>Gunneridae</taxon>
        <taxon>Pentapetalae</taxon>
        <taxon>rosids</taxon>
        <taxon>fabids</taxon>
        <taxon>Fabales</taxon>
        <taxon>Fabaceae</taxon>
        <taxon>Papilionoideae</taxon>
        <taxon>50 kb inversion clade</taxon>
        <taxon>NPAAA clade</taxon>
        <taxon>Hologalegina</taxon>
        <taxon>IRL clade</taxon>
        <taxon>Trifolieae</taxon>
        <taxon>Trifolium</taxon>
    </lineage>
</organism>
<reference evidence="2 3" key="1">
    <citation type="journal article" date="2018" name="Front. Plant Sci.">
        <title>Red Clover (Trifolium pratense) and Zigzag Clover (T. medium) - A Picture of Genomic Similarities and Differences.</title>
        <authorList>
            <person name="Dluhosova J."/>
            <person name="Istvanek J."/>
            <person name="Nedelnik J."/>
            <person name="Repkova J."/>
        </authorList>
    </citation>
    <scope>NUCLEOTIDE SEQUENCE [LARGE SCALE GENOMIC DNA]</scope>
    <source>
        <strain evidence="3">cv. 10/8</strain>
        <tissue evidence="2">Leaf</tissue>
    </source>
</reference>
<evidence type="ECO:0000256" key="1">
    <source>
        <dbReference type="SAM" id="MobiDB-lite"/>
    </source>
</evidence>
<protein>
    <submittedName>
        <fullName evidence="2">Uncharacterized protein</fullName>
    </submittedName>
</protein>
<sequence>MRVGRVDMELLFGVHGVEKEKQEGNQQKYGKKTGKEKVPEEDAEGAPIGRLRVPLRLQMTNIHIHKGDNN</sequence>
<accession>A0A392Q4Z4</accession>
<comment type="caution">
    <text evidence="2">The sequence shown here is derived from an EMBL/GenBank/DDBJ whole genome shotgun (WGS) entry which is preliminary data.</text>
</comment>
<proteinExistence type="predicted"/>
<dbReference type="AlphaFoldDB" id="A0A392Q4Z4"/>
<dbReference type="Proteomes" id="UP000265520">
    <property type="component" value="Unassembled WGS sequence"/>
</dbReference>
<evidence type="ECO:0000313" key="3">
    <source>
        <dbReference type="Proteomes" id="UP000265520"/>
    </source>
</evidence>
<name>A0A392Q4Z4_9FABA</name>
<dbReference type="EMBL" id="LXQA010114614">
    <property type="protein sequence ID" value="MCI19401.1"/>
    <property type="molecule type" value="Genomic_DNA"/>
</dbReference>